<keyword evidence="2" id="KW-0732">Signal</keyword>
<feature type="chain" id="PRO_5043295564" description="DUF4148 domain-containing protein" evidence="2">
    <location>
        <begin position="26"/>
        <end position="144"/>
    </location>
</feature>
<feature type="signal peptide" evidence="2">
    <location>
        <begin position="1"/>
        <end position="25"/>
    </location>
</feature>
<organism evidence="4 6">
    <name type="scientific">Paraburkholderia fungorum</name>
    <dbReference type="NCBI Taxonomy" id="134537"/>
    <lineage>
        <taxon>Bacteria</taxon>
        <taxon>Pseudomonadati</taxon>
        <taxon>Pseudomonadota</taxon>
        <taxon>Betaproteobacteria</taxon>
        <taxon>Burkholderiales</taxon>
        <taxon>Burkholderiaceae</taxon>
        <taxon>Paraburkholderia</taxon>
    </lineage>
</organism>
<evidence type="ECO:0000256" key="2">
    <source>
        <dbReference type="SAM" id="SignalP"/>
    </source>
</evidence>
<evidence type="ECO:0000256" key="1">
    <source>
        <dbReference type="SAM" id="MobiDB-lite"/>
    </source>
</evidence>
<reference evidence="4 6" key="2">
    <citation type="submission" date="2020-08" db="EMBL/GenBank/DDBJ databases">
        <title>Genomic Encyclopedia of Type Strains, Phase IV (KMG-V): Genome sequencing to study the core and pangenomes of soil and plant-associated prokaryotes.</title>
        <authorList>
            <person name="Whitman W."/>
        </authorList>
    </citation>
    <scope>NUCLEOTIDE SEQUENCE [LARGE SCALE GENOMIC DNA]</scope>
    <source>
        <strain evidence="4 6">SEMIA 4013</strain>
    </source>
</reference>
<feature type="compositionally biased region" description="Low complexity" evidence="1">
    <location>
        <begin position="60"/>
        <end position="77"/>
    </location>
</feature>
<evidence type="ECO:0000313" key="5">
    <source>
        <dbReference type="Proteomes" id="UP000032614"/>
    </source>
</evidence>
<gene>
    <name evidence="4" type="ORF">GGD69_005889</name>
    <name evidence="3" type="ORF">OI25_8227</name>
</gene>
<name>A0AAW3V255_9BURK</name>
<dbReference type="EMBL" id="JACIIK010000011">
    <property type="protein sequence ID" value="MBB6204995.1"/>
    <property type="molecule type" value="Genomic_DNA"/>
</dbReference>
<evidence type="ECO:0000313" key="3">
    <source>
        <dbReference type="EMBL" id="AJZ56347.1"/>
    </source>
</evidence>
<dbReference type="EMBL" id="CP010024">
    <property type="protein sequence ID" value="AJZ56347.1"/>
    <property type="molecule type" value="Genomic_DNA"/>
</dbReference>
<feature type="region of interest" description="Disordered" evidence="1">
    <location>
        <begin position="60"/>
        <end position="89"/>
    </location>
</feature>
<geneLocation type="plasmid" evidence="3 5">
    <name>pBIL</name>
</geneLocation>
<evidence type="ECO:0000313" key="4">
    <source>
        <dbReference type="EMBL" id="MBB6204995.1"/>
    </source>
</evidence>
<accession>A0AAW3V255</accession>
<dbReference type="AlphaFoldDB" id="A0AAW3V255"/>
<reference evidence="3 5" key="1">
    <citation type="journal article" date="2015" name="Genome Announc.">
        <title>Complete genome sequences for 59 burkholderia isolates, both pathogenic and near neighbor.</title>
        <authorList>
            <person name="Johnson S.L."/>
            <person name="Bishop-Lilly K.A."/>
            <person name="Ladner J.T."/>
            <person name="Daligault H.E."/>
            <person name="Davenport K.W."/>
            <person name="Jaissle J."/>
            <person name="Frey K.G."/>
            <person name="Koroleva G.I."/>
            <person name="Bruce D.C."/>
            <person name="Coyne S.R."/>
            <person name="Broomall S.M."/>
            <person name="Li P.E."/>
            <person name="Teshima H."/>
            <person name="Gibbons H.S."/>
            <person name="Palacios G.F."/>
            <person name="Rosenzweig C.N."/>
            <person name="Redden C.L."/>
            <person name="Xu Y."/>
            <person name="Minogue T.D."/>
            <person name="Chain P.S."/>
        </authorList>
    </citation>
    <scope>NUCLEOTIDE SEQUENCE [LARGE SCALE GENOMIC DNA]</scope>
    <source>
        <strain evidence="3 5">ATCC BAA-463</strain>
        <plasmid evidence="3 5">pBIL</plasmid>
    </source>
</reference>
<dbReference type="Proteomes" id="UP000032614">
    <property type="component" value="Plasmid pBIL"/>
</dbReference>
<evidence type="ECO:0000313" key="6">
    <source>
        <dbReference type="Proteomes" id="UP000518681"/>
    </source>
</evidence>
<dbReference type="KEGG" id="bfn:OI25_8227"/>
<sequence length="144" mass="14574">MKRLTLLKHSAFATLLLSTAITAFAGGGGGGPSGPRNNPSMNAYAVAGAQPVAPTLVAAASPSADAAGLPPAAQGAPVVDPGASHGKTREEVAAELLQAQRMGLIPAGHTGYPPDATTIARNQARFQQAEPYWRAHGYIPAQAQ</sequence>
<dbReference type="RefSeq" id="WP_052660737.1">
    <property type="nucleotide sequence ID" value="NZ_CADFGE010000013.1"/>
</dbReference>
<keyword evidence="3" id="KW-0614">Plasmid</keyword>
<evidence type="ECO:0008006" key="7">
    <source>
        <dbReference type="Google" id="ProtNLM"/>
    </source>
</evidence>
<dbReference type="Proteomes" id="UP000518681">
    <property type="component" value="Unassembled WGS sequence"/>
</dbReference>
<protein>
    <recommendedName>
        <fullName evidence="7">DUF4148 domain-containing protein</fullName>
    </recommendedName>
</protein>
<dbReference type="GeneID" id="70047639"/>
<proteinExistence type="predicted"/>